<dbReference type="RefSeq" id="XP_022153299.1">
    <property type="nucleotide sequence ID" value="XM_022297607.1"/>
</dbReference>
<dbReference type="GO" id="GO:0016251">
    <property type="term" value="F:RNA polymerase II general transcription initiation factor activity"/>
    <property type="evidence" value="ECO:0007669"/>
    <property type="project" value="TreeGrafter"/>
</dbReference>
<feature type="compositionally biased region" description="Polar residues" evidence="7">
    <location>
        <begin position="435"/>
        <end position="463"/>
    </location>
</feature>
<proteinExistence type="inferred from homology"/>
<reference evidence="10 11" key="1">
    <citation type="submission" date="2025-04" db="UniProtKB">
        <authorList>
            <consortium name="RefSeq"/>
        </authorList>
    </citation>
    <scope>IDENTIFICATION</scope>
    <source>
        <strain evidence="10 11">OHB3-1</strain>
    </source>
</reference>
<comment type="subcellular location">
    <subcellularLocation>
        <location evidence="1">Nucleus</location>
    </subcellularLocation>
</comment>
<dbReference type="Gene3D" id="1.10.20.10">
    <property type="entry name" value="Histone, subunit A"/>
    <property type="match status" value="1"/>
</dbReference>
<feature type="region of interest" description="Disordered" evidence="7">
    <location>
        <begin position="138"/>
        <end position="161"/>
    </location>
</feature>
<evidence type="ECO:0000256" key="5">
    <source>
        <dbReference type="ARBA" id="ARBA00023242"/>
    </source>
</evidence>
<evidence type="ECO:0000313" key="13">
    <source>
        <dbReference type="RefSeq" id="XP_022153300.1"/>
    </source>
</evidence>
<feature type="region of interest" description="Disordered" evidence="7">
    <location>
        <begin position="424"/>
        <end position="463"/>
    </location>
</feature>
<feature type="domain" description="RST" evidence="8">
    <location>
        <begin position="187"/>
        <end position="258"/>
    </location>
</feature>
<dbReference type="PROSITE" id="PS51879">
    <property type="entry name" value="RST"/>
    <property type="match status" value="1"/>
</dbReference>
<dbReference type="GeneID" id="111020828"/>
<feature type="compositionally biased region" description="Polar residues" evidence="7">
    <location>
        <begin position="54"/>
        <end position="79"/>
    </location>
</feature>
<dbReference type="InterPro" id="IPR045144">
    <property type="entry name" value="TAF4"/>
</dbReference>
<dbReference type="Pfam" id="PF05236">
    <property type="entry name" value="TAF4"/>
    <property type="match status" value="1"/>
</dbReference>
<evidence type="ECO:0000313" key="16">
    <source>
        <dbReference type="RefSeq" id="XP_022153303.1"/>
    </source>
</evidence>
<dbReference type="RefSeq" id="XP_022153304.1">
    <property type="nucleotide sequence ID" value="XM_022297612.1"/>
</dbReference>
<dbReference type="RefSeq" id="XP_022153303.1">
    <property type="nucleotide sequence ID" value="XM_022297611.1"/>
</dbReference>
<dbReference type="GO" id="GO:0003677">
    <property type="term" value="F:DNA binding"/>
    <property type="evidence" value="ECO:0007669"/>
    <property type="project" value="TreeGrafter"/>
</dbReference>
<evidence type="ECO:0000313" key="11">
    <source>
        <dbReference type="RefSeq" id="XP_022153298.1"/>
    </source>
</evidence>
<evidence type="ECO:0000256" key="1">
    <source>
        <dbReference type="ARBA" id="ARBA00004123"/>
    </source>
</evidence>
<comment type="function">
    <text evidence="6">TAFs are components of the transcription factor IID (TFIID) complex that is essential for mediating regulation of RNA polymerase transcription.</text>
</comment>
<feature type="region of interest" description="Disordered" evidence="7">
    <location>
        <begin position="807"/>
        <end position="868"/>
    </location>
</feature>
<evidence type="ECO:0000256" key="2">
    <source>
        <dbReference type="ARBA" id="ARBA00006178"/>
    </source>
</evidence>
<feature type="compositionally biased region" description="Polar residues" evidence="7">
    <location>
        <begin position="519"/>
        <end position="531"/>
    </location>
</feature>
<feature type="compositionally biased region" description="Polar residues" evidence="7">
    <location>
        <begin position="859"/>
        <end position="868"/>
    </location>
</feature>
<evidence type="ECO:0000256" key="4">
    <source>
        <dbReference type="ARBA" id="ARBA00023163"/>
    </source>
</evidence>
<evidence type="ECO:0000256" key="6">
    <source>
        <dbReference type="ARBA" id="ARBA00058775"/>
    </source>
</evidence>
<keyword evidence="5" id="KW-0539">Nucleus</keyword>
<dbReference type="Pfam" id="PF12174">
    <property type="entry name" value="RST"/>
    <property type="match status" value="1"/>
</dbReference>
<accession>A0A6J1DH47</accession>
<feature type="compositionally biased region" description="Polar residues" evidence="7">
    <location>
        <begin position="549"/>
        <end position="566"/>
    </location>
</feature>
<dbReference type="InterPro" id="IPR007900">
    <property type="entry name" value="TAF4_C"/>
</dbReference>
<feature type="region of interest" description="Disordered" evidence="7">
    <location>
        <begin position="547"/>
        <end position="597"/>
    </location>
</feature>
<dbReference type="RefSeq" id="XP_022153302.1">
    <property type="nucleotide sequence ID" value="XM_022297610.1"/>
</dbReference>
<evidence type="ECO:0000256" key="7">
    <source>
        <dbReference type="SAM" id="MobiDB-lite"/>
    </source>
</evidence>
<feature type="region of interest" description="Disordered" evidence="7">
    <location>
        <begin position="30"/>
        <end position="79"/>
    </location>
</feature>
<dbReference type="Proteomes" id="UP000504603">
    <property type="component" value="Unplaced"/>
</dbReference>
<evidence type="ECO:0000313" key="15">
    <source>
        <dbReference type="RefSeq" id="XP_022153302.1"/>
    </source>
</evidence>
<evidence type="ECO:0000313" key="17">
    <source>
        <dbReference type="RefSeq" id="XP_022153304.1"/>
    </source>
</evidence>
<evidence type="ECO:0000313" key="14">
    <source>
        <dbReference type="RefSeq" id="XP_022153301.1"/>
    </source>
</evidence>
<feature type="compositionally biased region" description="Basic and acidic residues" evidence="7">
    <location>
        <begin position="758"/>
        <end position="781"/>
    </location>
</feature>
<feature type="compositionally biased region" description="Basic and acidic residues" evidence="7">
    <location>
        <begin position="840"/>
        <end position="851"/>
    </location>
</feature>
<sequence length="907" mass="99717">MDPSIMKLLEDDEDETMHSGAAVEAFQAALNRDIEGDVPAPSQTSESDAAFPRGSNSISGLSLQASSQNENTESHVQQDQNFLLKQEQHSSLMELERCTSAPENQQKHNAPLLQSSKNQPQADHEQGEVEQVPVQFSQTAGLQGSEKAPILVNDSSRMPNRDNESQYLKLQKMSNQQAMVSEQASNSVNRSKQVPFASLMPVLMPQLDKDRAMQLQTLFNKLKRNEMNKDDFIRLMRGVVGDQMLRLAVCQVQSQPPPSVRQLSPRMPSMGPGASNFSDPRPFAQLHQKGMNSPGVQSYIPSPASQGRGSSGYPVMDKNMQSLREVEQRTDGNGNQLTSSSTGTIQERERSSVPVPGLEKQQLHFQQKSFAMYGTSGSYHQYTGSNINASSLSLKPQPHEGQVKQISQQAPNFDRQVTINDSKRVQGGNVPHLHNNLTSQQNPVSWKSTTSKEQNTGPLSSMSYIKQEPSDQVAEQNKTQLSNLQGLSSISSVQAEQVNTTPGISKDSFEKQSSKMGFPTSNNVIPPTSTNVANSISSDAVSVHDSSAMLGSQVPSATTPGLQNRTLQKKATVGQKKPLEALGSSPPLSSKKQKVSGAFSDQSIEQLNDVTAVSGVNIREEEEQLFSSAKEDSRASEASRRVVQEEEERLILQKAPLQKKLVEIMAKCGLKGMSNDVEKCLSLCVEERLRGIISNLIRLSKQRVDSEKPRHRTLITSDVRQQITLVNQKAREEWEKKQAEEEKLRKLNDPEDGSGVAGDKEKDESRLKSVKVNKEEDDKMRTTAANVAARAAVGGDDMLSKWQLMAEQARQKREGGIDSASGSQSGKDAARKSSSAAGRHGKDNQEADRKGTSRKFGRNQLSSTQTRVARSISVKDVIAVLQREPQMSRSTTIYRLYNRIHSEATGE</sequence>
<name>A0A6J1DH47_MOMCH</name>
<dbReference type="CDD" id="cd08045">
    <property type="entry name" value="HFD_TAF4"/>
    <property type="match status" value="1"/>
</dbReference>
<protein>
    <submittedName>
        <fullName evidence="10 11">Transcription initiation factor TFIID subunit 4b</fullName>
    </submittedName>
</protein>
<dbReference type="AlphaFoldDB" id="A0A6J1DH47"/>
<dbReference type="GO" id="GO:0046982">
    <property type="term" value="F:protein heterodimerization activity"/>
    <property type="evidence" value="ECO:0007669"/>
    <property type="project" value="InterPro"/>
</dbReference>
<dbReference type="RefSeq" id="XP_022153301.1">
    <property type="nucleotide sequence ID" value="XM_022297609.1"/>
</dbReference>
<dbReference type="PANTHER" id="PTHR15138:SF14">
    <property type="entry name" value="TRANSCRIPTION INITIATION FACTOR TFIID SUBUNIT 4"/>
    <property type="match status" value="1"/>
</dbReference>
<feature type="compositionally biased region" description="Polar residues" evidence="7">
    <location>
        <begin position="820"/>
        <end position="836"/>
    </location>
</feature>
<feature type="region of interest" description="Disordered" evidence="7">
    <location>
        <begin position="495"/>
        <end position="531"/>
    </location>
</feature>
<keyword evidence="4" id="KW-0804">Transcription</keyword>
<feature type="region of interest" description="Disordered" evidence="7">
    <location>
        <begin position="325"/>
        <end position="355"/>
    </location>
</feature>
<dbReference type="PANTHER" id="PTHR15138">
    <property type="entry name" value="TRANSCRIPTION INITIATION FACTOR TFIID SUBUNIT 4"/>
    <property type="match status" value="1"/>
</dbReference>
<feature type="compositionally biased region" description="Polar residues" evidence="7">
    <location>
        <begin position="331"/>
        <end position="345"/>
    </location>
</feature>
<dbReference type="InterPro" id="IPR022003">
    <property type="entry name" value="RST"/>
</dbReference>
<dbReference type="RefSeq" id="XP_022153298.1">
    <property type="nucleotide sequence ID" value="XM_022297606.1"/>
</dbReference>
<gene>
    <name evidence="10 11 12 13 14 15 16 17" type="primary">LOC111020828</name>
</gene>
<keyword evidence="3" id="KW-0805">Transcription regulation</keyword>
<dbReference type="InterPro" id="IPR009072">
    <property type="entry name" value="Histone-fold"/>
</dbReference>
<dbReference type="GO" id="GO:0005669">
    <property type="term" value="C:transcription factor TFIID complex"/>
    <property type="evidence" value="ECO:0007669"/>
    <property type="project" value="InterPro"/>
</dbReference>
<dbReference type="OrthoDB" id="21060at2759"/>
<keyword evidence="9" id="KW-1185">Reference proteome</keyword>
<evidence type="ECO:0000313" key="10">
    <source>
        <dbReference type="RefSeq" id="XP_022153297.1"/>
    </source>
</evidence>
<feature type="compositionally biased region" description="Basic and acidic residues" evidence="7">
    <location>
        <begin position="734"/>
        <end position="749"/>
    </location>
</feature>
<dbReference type="GO" id="GO:0006367">
    <property type="term" value="P:transcription initiation at RNA polymerase II promoter"/>
    <property type="evidence" value="ECO:0007669"/>
    <property type="project" value="TreeGrafter"/>
</dbReference>
<comment type="similarity">
    <text evidence="2">Belongs to the TAF4 family.</text>
</comment>
<dbReference type="FunFam" id="1.10.20.10:FF:000015">
    <property type="entry name" value="Transcription initiation factor TFIID subunit 4B"/>
    <property type="match status" value="1"/>
</dbReference>
<dbReference type="RefSeq" id="XP_022153300.1">
    <property type="nucleotide sequence ID" value="XM_022297608.1"/>
</dbReference>
<evidence type="ECO:0000313" key="9">
    <source>
        <dbReference type="Proteomes" id="UP000504603"/>
    </source>
</evidence>
<feature type="region of interest" description="Disordered" evidence="7">
    <location>
        <begin position="734"/>
        <end position="783"/>
    </location>
</feature>
<evidence type="ECO:0000259" key="8">
    <source>
        <dbReference type="PROSITE" id="PS51879"/>
    </source>
</evidence>
<evidence type="ECO:0000313" key="12">
    <source>
        <dbReference type="RefSeq" id="XP_022153299.1"/>
    </source>
</evidence>
<organism evidence="9 16">
    <name type="scientific">Momordica charantia</name>
    <name type="common">Bitter gourd</name>
    <name type="synonym">Balsam pear</name>
    <dbReference type="NCBI Taxonomy" id="3673"/>
    <lineage>
        <taxon>Eukaryota</taxon>
        <taxon>Viridiplantae</taxon>
        <taxon>Streptophyta</taxon>
        <taxon>Embryophyta</taxon>
        <taxon>Tracheophyta</taxon>
        <taxon>Spermatophyta</taxon>
        <taxon>Magnoliopsida</taxon>
        <taxon>eudicotyledons</taxon>
        <taxon>Gunneridae</taxon>
        <taxon>Pentapetalae</taxon>
        <taxon>rosids</taxon>
        <taxon>fabids</taxon>
        <taxon>Cucurbitales</taxon>
        <taxon>Cucurbitaceae</taxon>
        <taxon>Momordiceae</taxon>
        <taxon>Momordica</taxon>
    </lineage>
</organism>
<dbReference type="RefSeq" id="XP_022153297.1">
    <property type="nucleotide sequence ID" value="XM_022297605.1"/>
</dbReference>
<dbReference type="KEGG" id="mcha:111020828"/>
<evidence type="ECO:0000256" key="3">
    <source>
        <dbReference type="ARBA" id="ARBA00023015"/>
    </source>
</evidence>